<dbReference type="InterPro" id="IPR035550">
    <property type="entry name" value="Bem1/Scd2_PX"/>
</dbReference>
<feature type="compositionally biased region" description="Low complexity" evidence="4">
    <location>
        <begin position="452"/>
        <end position="462"/>
    </location>
</feature>
<dbReference type="InterPro" id="IPR001452">
    <property type="entry name" value="SH3_domain"/>
</dbReference>
<feature type="region of interest" description="Disordered" evidence="4">
    <location>
        <begin position="439"/>
        <end position="524"/>
    </location>
</feature>
<evidence type="ECO:0000313" key="8">
    <source>
        <dbReference type="EMBL" id="KAK4499418.1"/>
    </source>
</evidence>
<evidence type="ECO:0008006" key="10">
    <source>
        <dbReference type="Google" id="ProtNLM"/>
    </source>
</evidence>
<evidence type="ECO:0000259" key="6">
    <source>
        <dbReference type="PROSITE" id="PS50195"/>
    </source>
</evidence>
<feature type="domain" description="SH3" evidence="5">
    <location>
        <begin position="157"/>
        <end position="219"/>
    </location>
</feature>
<dbReference type="InterPro" id="IPR035549">
    <property type="entry name" value="Bem1/Scd2_SH3_2"/>
</dbReference>
<protein>
    <recommendedName>
        <fullName evidence="10">Protein scd2/ral3</fullName>
    </recommendedName>
</protein>
<dbReference type="Gene3D" id="3.30.1520.10">
    <property type="entry name" value="Phox-like domain"/>
    <property type="match status" value="1"/>
</dbReference>
<dbReference type="PANTHER" id="PTHR15706">
    <property type="entry name" value="SH3 MULTIPLE DOMAIN"/>
    <property type="match status" value="1"/>
</dbReference>
<feature type="compositionally biased region" description="Polar residues" evidence="4">
    <location>
        <begin position="467"/>
        <end position="477"/>
    </location>
</feature>
<evidence type="ECO:0000256" key="2">
    <source>
        <dbReference type="ARBA" id="ARBA00022737"/>
    </source>
</evidence>
<evidence type="ECO:0000256" key="1">
    <source>
        <dbReference type="ARBA" id="ARBA00022443"/>
    </source>
</evidence>
<dbReference type="Gene3D" id="2.30.30.40">
    <property type="entry name" value="SH3 Domains"/>
    <property type="match status" value="2"/>
</dbReference>
<dbReference type="InterPro" id="IPR001683">
    <property type="entry name" value="PX_dom"/>
</dbReference>
<sequence length="614" mass="68237">MPILTAHKFRRSIKSDKHDSAKPVQISIPQKDAIAIEPPKKVIKALYDYNAPADSDMYMSFNAGDFLHVVGRESDSDWYEASNPLRGERGLVPVKYFDNVGKTVRDSGDSSKSITSTTHDSGYAEGSTPPNITSAPRMSTGVPMMPGHRSMKSINKAGGIYGIVSYDFHAERPDELDAKEGEAIIVIAQSNPEWFVAKPITRLGGPGLIPVSFIEIRDMTTGQSVEDPVAAVQKAGIPRVEEWKKMAAEYKNTSIPLGTVSQATVGSLTPGMERMSLQSGHANGHSRQPSNSYATQQQQNLFAPVRASVPRYTFADGKFQFIVECRLTNGTHWDLSRIYEDFYELQINLINAFPDEAGKDAAKPRILPYMPGPVKYVTDNISEGRRSNLDEYLRDLLKLPQYLTSSSLVRNFFAPREGDYEVDPSAVDLNEHARPMDARFSQVSQGSHQTNPYQQFAQQQRGPPQPTHQYSQSQASNAPYGHQRAQQSQASASFTSQSPPNAGGLPAQRAPSNPASSAPPSTAPVKVKAWFDRDTCVVIRMSPRGQFTFDDLYRKIVERRKLEYKGQDQNDEVLDIEYRDEKDGEYYRLEGDEDLEIAVERNEKLTLAVRAASS</sequence>
<dbReference type="PROSITE" id="PS51745">
    <property type="entry name" value="PB1"/>
    <property type="match status" value="1"/>
</dbReference>
<organism evidence="8 9">
    <name type="scientific">Zasmidium cellare</name>
    <name type="common">Wine cellar mold</name>
    <name type="synonym">Racodium cellare</name>
    <dbReference type="NCBI Taxonomy" id="395010"/>
    <lineage>
        <taxon>Eukaryota</taxon>
        <taxon>Fungi</taxon>
        <taxon>Dikarya</taxon>
        <taxon>Ascomycota</taxon>
        <taxon>Pezizomycotina</taxon>
        <taxon>Dothideomycetes</taxon>
        <taxon>Dothideomycetidae</taxon>
        <taxon>Mycosphaerellales</taxon>
        <taxon>Mycosphaerellaceae</taxon>
        <taxon>Zasmidium</taxon>
    </lineage>
</organism>
<evidence type="ECO:0000259" key="5">
    <source>
        <dbReference type="PROSITE" id="PS50002"/>
    </source>
</evidence>
<dbReference type="CDD" id="cd06890">
    <property type="entry name" value="PX_Bem1p"/>
    <property type="match status" value="1"/>
</dbReference>
<evidence type="ECO:0000259" key="7">
    <source>
        <dbReference type="PROSITE" id="PS51745"/>
    </source>
</evidence>
<dbReference type="SUPFAM" id="SSF64268">
    <property type="entry name" value="PX domain"/>
    <property type="match status" value="1"/>
</dbReference>
<dbReference type="CDD" id="cd11879">
    <property type="entry name" value="SH3_Bem1p_2"/>
    <property type="match status" value="1"/>
</dbReference>
<dbReference type="SMART" id="SM00326">
    <property type="entry name" value="SH3"/>
    <property type="match status" value="2"/>
</dbReference>
<dbReference type="InterPro" id="IPR036871">
    <property type="entry name" value="PX_dom_sf"/>
</dbReference>
<accession>A0ABR0EEC3</accession>
<feature type="compositionally biased region" description="Polar residues" evidence="4">
    <location>
        <begin position="110"/>
        <end position="120"/>
    </location>
</feature>
<gene>
    <name evidence="8" type="ORF">PRZ48_009932</name>
</gene>
<dbReference type="PROSITE" id="PS50195">
    <property type="entry name" value="PX"/>
    <property type="match status" value="1"/>
</dbReference>
<keyword evidence="2" id="KW-0677">Repeat</keyword>
<feature type="region of interest" description="Disordered" evidence="4">
    <location>
        <begin position="104"/>
        <end position="138"/>
    </location>
</feature>
<feature type="domain" description="SH3" evidence="5">
    <location>
        <begin position="38"/>
        <end position="102"/>
    </location>
</feature>
<dbReference type="InterPro" id="IPR051228">
    <property type="entry name" value="NADPH_Oxidase/PX-Domain"/>
</dbReference>
<dbReference type="InterPro" id="IPR036028">
    <property type="entry name" value="SH3-like_dom_sf"/>
</dbReference>
<proteinExistence type="predicted"/>
<dbReference type="PROSITE" id="PS50002">
    <property type="entry name" value="SH3"/>
    <property type="match status" value="2"/>
</dbReference>
<dbReference type="Proteomes" id="UP001305779">
    <property type="component" value="Unassembled WGS sequence"/>
</dbReference>
<dbReference type="EMBL" id="JAXOVC010000007">
    <property type="protein sequence ID" value="KAK4499418.1"/>
    <property type="molecule type" value="Genomic_DNA"/>
</dbReference>
<dbReference type="SUPFAM" id="SSF50044">
    <property type="entry name" value="SH3-domain"/>
    <property type="match status" value="2"/>
</dbReference>
<evidence type="ECO:0000313" key="9">
    <source>
        <dbReference type="Proteomes" id="UP001305779"/>
    </source>
</evidence>
<dbReference type="Pfam" id="PF00787">
    <property type="entry name" value="PX"/>
    <property type="match status" value="1"/>
</dbReference>
<feature type="compositionally biased region" description="Polar residues" evidence="4">
    <location>
        <begin position="276"/>
        <end position="295"/>
    </location>
</feature>
<dbReference type="InterPro" id="IPR053793">
    <property type="entry name" value="PB1-like"/>
</dbReference>
<comment type="caution">
    <text evidence="8">The sequence shown here is derived from an EMBL/GenBank/DDBJ whole genome shotgun (WGS) entry which is preliminary data.</text>
</comment>
<dbReference type="PANTHER" id="PTHR15706:SF2">
    <property type="entry name" value="SH3 AND PX DOMAIN-CONTAINING PROTEIN 2A"/>
    <property type="match status" value="1"/>
</dbReference>
<evidence type="ECO:0000256" key="3">
    <source>
        <dbReference type="PROSITE-ProRule" id="PRU00192"/>
    </source>
</evidence>
<feature type="compositionally biased region" description="Low complexity" evidence="4">
    <location>
        <begin position="483"/>
        <end position="498"/>
    </location>
</feature>
<dbReference type="Gene3D" id="3.10.20.90">
    <property type="entry name" value="Phosphatidylinositol 3-kinase Catalytic Subunit, Chain A, domain 1"/>
    <property type="match status" value="1"/>
</dbReference>
<feature type="compositionally biased region" description="Polar residues" evidence="4">
    <location>
        <begin position="441"/>
        <end position="451"/>
    </location>
</feature>
<dbReference type="SMART" id="SM00312">
    <property type="entry name" value="PX"/>
    <property type="match status" value="1"/>
</dbReference>
<feature type="compositionally biased region" description="Low complexity" evidence="4">
    <location>
        <begin position="506"/>
        <end position="524"/>
    </location>
</feature>
<keyword evidence="1 3" id="KW-0728">SH3 domain</keyword>
<feature type="region of interest" description="Disordered" evidence="4">
    <location>
        <begin position="274"/>
        <end position="295"/>
    </location>
</feature>
<name>A0ABR0EEC3_ZASCE</name>
<evidence type="ECO:0000256" key="4">
    <source>
        <dbReference type="SAM" id="MobiDB-lite"/>
    </source>
</evidence>
<reference evidence="8 9" key="1">
    <citation type="journal article" date="2023" name="G3 (Bethesda)">
        <title>A chromosome-level genome assembly of Zasmidium syzygii isolated from banana leaves.</title>
        <authorList>
            <person name="van Westerhoven A.C."/>
            <person name="Mehrabi R."/>
            <person name="Talebi R."/>
            <person name="Steentjes M.B.F."/>
            <person name="Corcolon B."/>
            <person name="Chong P.A."/>
            <person name="Kema G.H.J."/>
            <person name="Seidl M.F."/>
        </authorList>
    </citation>
    <scope>NUCLEOTIDE SEQUENCE [LARGE SCALE GENOMIC DNA]</scope>
    <source>
        <strain evidence="8 9">P124</strain>
    </source>
</reference>
<keyword evidence="9" id="KW-1185">Reference proteome</keyword>
<dbReference type="Pfam" id="PF00018">
    <property type="entry name" value="SH3_1"/>
    <property type="match status" value="2"/>
</dbReference>
<feature type="domain" description="PB1" evidence="7">
    <location>
        <begin position="524"/>
        <end position="612"/>
    </location>
</feature>
<feature type="domain" description="PX" evidence="6">
    <location>
        <begin position="299"/>
        <end position="420"/>
    </location>
</feature>
<feature type="compositionally biased region" description="Polar residues" evidence="4">
    <location>
        <begin position="128"/>
        <end position="137"/>
    </location>
</feature>
<dbReference type="SUPFAM" id="SSF54277">
    <property type="entry name" value="CAD &amp; PB1 domains"/>
    <property type="match status" value="1"/>
</dbReference>